<sequence length="232" mass="26300">MILGNNRLPMLILLVSILYIFVIPAEPMAVKLLFKLIPMWLVIWYAYLRLPAAKKRKRYHGLLLTGLFFCMLGDGLLHWFVAGLSAFLIGHLFYMSGFFSNWRFSKLRCCMAVPIALYGSFMGREIVHALMRDDKESLIVPVLFYVCVISLMTWSAIMTGHKWAIVGSLLFTISDSILSWNMFVSEFAYANVLIMTTYYTAQFCIARSIRTLGAVQAPPAGPAIPTARRASY</sequence>
<comment type="subcellular location">
    <subcellularLocation>
        <location evidence="1">Membrane</location>
        <topology evidence="1">Multi-pass membrane protein</topology>
    </subcellularLocation>
</comment>
<dbReference type="GO" id="GO:0016020">
    <property type="term" value="C:membrane"/>
    <property type="evidence" value="ECO:0007669"/>
    <property type="project" value="UniProtKB-SubCell"/>
</dbReference>
<keyword evidence="4 6" id="KW-1133">Transmembrane helix</keyword>
<evidence type="ECO:0000313" key="7">
    <source>
        <dbReference type="EMBL" id="QHW35250.1"/>
    </source>
</evidence>
<feature type="transmembrane region" description="Helical" evidence="6">
    <location>
        <begin position="62"/>
        <end position="93"/>
    </location>
</feature>
<feature type="transmembrane region" description="Helical" evidence="6">
    <location>
        <begin position="177"/>
        <end position="201"/>
    </location>
</feature>
<organism evidence="7 8">
    <name type="scientific">Paenibacillus rhizovicinus</name>
    <dbReference type="NCBI Taxonomy" id="2704463"/>
    <lineage>
        <taxon>Bacteria</taxon>
        <taxon>Bacillati</taxon>
        <taxon>Bacillota</taxon>
        <taxon>Bacilli</taxon>
        <taxon>Bacillales</taxon>
        <taxon>Paenibacillaceae</taxon>
        <taxon>Paenibacillus</taxon>
    </lineage>
</organism>
<evidence type="ECO:0000256" key="6">
    <source>
        <dbReference type="SAM" id="Phobius"/>
    </source>
</evidence>
<reference evidence="7 8" key="1">
    <citation type="submission" date="2020-02" db="EMBL/GenBank/DDBJ databases">
        <title>Paenibacillus sp. nov., isolated from rhizosphere soil of tomato.</title>
        <authorList>
            <person name="Weon H.-Y."/>
            <person name="Lee S.A."/>
        </authorList>
    </citation>
    <scope>NUCLEOTIDE SEQUENCE [LARGE SCALE GENOMIC DNA]</scope>
    <source>
        <strain evidence="7 8">14171R-81</strain>
    </source>
</reference>
<dbReference type="PANTHER" id="PTHR31885:SF6">
    <property type="entry name" value="GH04784P"/>
    <property type="match status" value="1"/>
</dbReference>
<feature type="transmembrane region" description="Helical" evidence="6">
    <location>
        <begin position="32"/>
        <end position="50"/>
    </location>
</feature>
<dbReference type="InterPro" id="IPR012506">
    <property type="entry name" value="TMEM86B-like"/>
</dbReference>
<dbReference type="Pfam" id="PF07947">
    <property type="entry name" value="YhhN"/>
    <property type="match status" value="1"/>
</dbReference>
<evidence type="ECO:0000256" key="2">
    <source>
        <dbReference type="ARBA" id="ARBA00007375"/>
    </source>
</evidence>
<name>A0A6C0P9F5_9BACL</name>
<accession>A0A6C0P9F5</accession>
<dbReference type="GO" id="GO:0016787">
    <property type="term" value="F:hydrolase activity"/>
    <property type="evidence" value="ECO:0007669"/>
    <property type="project" value="TreeGrafter"/>
</dbReference>
<evidence type="ECO:0000256" key="4">
    <source>
        <dbReference type="ARBA" id="ARBA00022989"/>
    </source>
</evidence>
<evidence type="ECO:0000256" key="1">
    <source>
        <dbReference type="ARBA" id="ARBA00004141"/>
    </source>
</evidence>
<keyword evidence="3 6" id="KW-0812">Transmembrane</keyword>
<feature type="transmembrane region" description="Helical" evidence="6">
    <location>
        <begin position="7"/>
        <end position="26"/>
    </location>
</feature>
<gene>
    <name evidence="7" type="ORF">GZH47_23895</name>
</gene>
<comment type="similarity">
    <text evidence="2">Belongs to the TMEM86 family.</text>
</comment>
<dbReference type="AlphaFoldDB" id="A0A6C0P9F5"/>
<evidence type="ECO:0000256" key="5">
    <source>
        <dbReference type="ARBA" id="ARBA00023136"/>
    </source>
</evidence>
<dbReference type="PANTHER" id="PTHR31885">
    <property type="entry name" value="GH04784P"/>
    <property type="match status" value="1"/>
</dbReference>
<protein>
    <submittedName>
        <fullName evidence="7">Lysoplasmalogenase</fullName>
    </submittedName>
</protein>
<evidence type="ECO:0000256" key="3">
    <source>
        <dbReference type="ARBA" id="ARBA00022692"/>
    </source>
</evidence>
<dbReference type="Proteomes" id="UP000479114">
    <property type="component" value="Chromosome"/>
</dbReference>
<feature type="transmembrane region" description="Helical" evidence="6">
    <location>
        <begin position="138"/>
        <end position="157"/>
    </location>
</feature>
<dbReference type="KEGG" id="prz:GZH47_23895"/>
<evidence type="ECO:0000313" key="8">
    <source>
        <dbReference type="Proteomes" id="UP000479114"/>
    </source>
</evidence>
<dbReference type="EMBL" id="CP048286">
    <property type="protein sequence ID" value="QHW35250.1"/>
    <property type="molecule type" value="Genomic_DNA"/>
</dbReference>
<proteinExistence type="inferred from homology"/>
<keyword evidence="8" id="KW-1185">Reference proteome</keyword>
<keyword evidence="5 6" id="KW-0472">Membrane</keyword>